<evidence type="ECO:0000313" key="3">
    <source>
        <dbReference type="Proteomes" id="UP001443914"/>
    </source>
</evidence>
<protein>
    <recommendedName>
        <fullName evidence="1">HAT C-terminal dimerisation domain-containing protein</fullName>
    </recommendedName>
</protein>
<gene>
    <name evidence="2" type="ORF">RND81_13G172000</name>
</gene>
<reference evidence="2" key="1">
    <citation type="submission" date="2024-03" db="EMBL/GenBank/DDBJ databases">
        <title>WGS assembly of Saponaria officinalis var. Norfolk2.</title>
        <authorList>
            <person name="Jenkins J."/>
            <person name="Shu S."/>
            <person name="Grimwood J."/>
            <person name="Barry K."/>
            <person name="Goodstein D."/>
            <person name="Schmutz J."/>
            <person name="Leebens-Mack J."/>
            <person name="Osbourn A."/>
        </authorList>
    </citation>
    <scope>NUCLEOTIDE SEQUENCE [LARGE SCALE GENOMIC DNA]</scope>
    <source>
        <strain evidence="2">JIC</strain>
    </source>
</reference>
<dbReference type="EMBL" id="JBDFQZ010000013">
    <property type="protein sequence ID" value="KAK9670031.1"/>
    <property type="molecule type" value="Genomic_DNA"/>
</dbReference>
<comment type="caution">
    <text evidence="2">The sequence shown here is derived from an EMBL/GenBank/DDBJ whole genome shotgun (WGS) entry which is preliminary data.</text>
</comment>
<feature type="domain" description="HAT C-terminal dimerisation" evidence="1">
    <location>
        <begin position="556"/>
        <end position="603"/>
    </location>
</feature>
<dbReference type="GO" id="GO:0046983">
    <property type="term" value="F:protein dimerization activity"/>
    <property type="evidence" value="ECO:0007669"/>
    <property type="project" value="InterPro"/>
</dbReference>
<dbReference type="Proteomes" id="UP001443914">
    <property type="component" value="Unassembled WGS sequence"/>
</dbReference>
<evidence type="ECO:0000313" key="2">
    <source>
        <dbReference type="EMBL" id="KAK9670031.1"/>
    </source>
</evidence>
<evidence type="ECO:0000259" key="1">
    <source>
        <dbReference type="Pfam" id="PF05699"/>
    </source>
</evidence>
<dbReference type="InterPro" id="IPR008906">
    <property type="entry name" value="HATC_C_dom"/>
</dbReference>
<organism evidence="2 3">
    <name type="scientific">Saponaria officinalis</name>
    <name type="common">Common soapwort</name>
    <name type="synonym">Lychnis saponaria</name>
    <dbReference type="NCBI Taxonomy" id="3572"/>
    <lineage>
        <taxon>Eukaryota</taxon>
        <taxon>Viridiplantae</taxon>
        <taxon>Streptophyta</taxon>
        <taxon>Embryophyta</taxon>
        <taxon>Tracheophyta</taxon>
        <taxon>Spermatophyta</taxon>
        <taxon>Magnoliopsida</taxon>
        <taxon>eudicotyledons</taxon>
        <taxon>Gunneridae</taxon>
        <taxon>Pentapetalae</taxon>
        <taxon>Caryophyllales</taxon>
        <taxon>Caryophyllaceae</taxon>
        <taxon>Caryophylleae</taxon>
        <taxon>Saponaria</taxon>
    </lineage>
</organism>
<dbReference type="PANTHER" id="PTHR45749:SF35">
    <property type="entry name" value="AC-LIKE TRANSPOSASE-RELATED"/>
    <property type="match status" value="1"/>
</dbReference>
<keyword evidence="3" id="KW-1185">Reference proteome</keyword>
<accession>A0AAW1GZ40</accession>
<dbReference type="Pfam" id="PF05699">
    <property type="entry name" value="Dimer_Tnp_hAT"/>
    <property type="match status" value="1"/>
</dbReference>
<dbReference type="PANTHER" id="PTHR45749">
    <property type="match status" value="1"/>
</dbReference>
<proteinExistence type="predicted"/>
<name>A0AAW1GZ40_SAPOF</name>
<sequence length="636" mass="74037">MRDLLVEKGPIRETNLKYPKDDKNRGFSSFYYERKLRNNEIIDRNWLVYSKELNKVFCFCCKVVKEIRSTSFLASVGVNDWIHLSEKLKSHEECREHVLNLKAWAELRVRLRSNQTIDKEIQEQIKKDTEHWRQVMIRIISVIKRLAMNNLAFRGSNAKVYDDSNGNFLGFLETIAEFDQTLQHHFRLIQDKEIHYHYLSNKIQNELILMLASNAKYFSVILDCTPDASHIEQMTLIIRCVNVASLPIKVEEYFLEFLNDALISLDLNINDVRGQGYDNGSNMKGKHQGVQKRLLDINPRAFYMPCGCHSLNLVLSDMANSCARAKSFFGSCQALYNDRIESVKAIKIQAPKIQEALIKLIDVSDDPQISWNAEKLASGEFKSFEFILSLVIWYEILNMRLDVALQSLKGLILFFEKYREMGFISAMTEAKEIANKMDIDPVFQEKRKVTKNRKYDENPNTEREQQSAEEKFRIDYFLILVDMAISQIKIRFEQTELFESIFDDEDMKFFSIKLEDALTFGAECDINLACFCTELQILHVILPSEAYDGEVPWNAIKIAEFVKEMKMFPNILIAYRILLTIPITVASAERSFSKLKLIKLNELAILSIEKNMLKNLNVEDIIDDFASKNARRVHFR</sequence>
<dbReference type="AlphaFoldDB" id="A0AAW1GZ40"/>